<comment type="caution">
    <text evidence="1">The sequence shown here is derived from an EMBL/GenBank/DDBJ whole genome shotgun (WGS) entry which is preliminary data.</text>
</comment>
<dbReference type="Proteomes" id="UP001232750">
    <property type="component" value="Unassembled WGS sequence"/>
</dbReference>
<protein>
    <submittedName>
        <fullName evidence="1">Uncharacterized protein</fullName>
    </submittedName>
</protein>
<dbReference type="RefSeq" id="WP_283832170.1">
    <property type="nucleotide sequence ID" value="NZ_JASJEU010000014.1"/>
</dbReference>
<sequence length="191" mass="21291">MDYQELKRQIDELEGERRAQCRQVMSLAALGGNVRPEFRAHLEAANDYRAFFDALYEDDSLRFTRAWAAWAKLARKDWLGRFQPEHAVGNVVFGGRGLPVEFAGGGTLLVPTGGRGKTARVYVFDDGAFNESAATYFTSLDGAFTCAHIEFDGVYDVFAGGGAVVFERWRFNENGQRAKAADLAREYRLTG</sequence>
<name>A0ABT7DMR8_9ACTN</name>
<keyword evidence="2" id="KW-1185">Reference proteome</keyword>
<evidence type="ECO:0000313" key="2">
    <source>
        <dbReference type="Proteomes" id="UP001232750"/>
    </source>
</evidence>
<accession>A0ABT7DMR8</accession>
<dbReference type="EMBL" id="JASJEU010000014">
    <property type="protein sequence ID" value="MDJ1650829.1"/>
    <property type="molecule type" value="Genomic_DNA"/>
</dbReference>
<reference evidence="1 2" key="1">
    <citation type="submission" date="2023-05" db="EMBL/GenBank/DDBJ databases">
        <title>Gordonibacter KGMB12511T sp. nov., isolated from faeces of healthy Korean.</title>
        <authorList>
            <person name="Kim H.S."/>
            <person name="Kim J.-S."/>
            <person name="Suh M.K."/>
            <person name="Eom M.K."/>
            <person name="Do H.E."/>
            <person name="Lee J.-S."/>
        </authorList>
    </citation>
    <scope>NUCLEOTIDE SEQUENCE [LARGE SCALE GENOMIC DNA]</scope>
    <source>
        <strain evidence="1 2">KGMB12511</strain>
    </source>
</reference>
<evidence type="ECO:0000313" key="1">
    <source>
        <dbReference type="EMBL" id="MDJ1650829.1"/>
    </source>
</evidence>
<organism evidence="1 2">
    <name type="scientific">Gordonibacter faecis</name>
    <dbReference type="NCBI Taxonomy" id="3047475"/>
    <lineage>
        <taxon>Bacteria</taxon>
        <taxon>Bacillati</taxon>
        <taxon>Actinomycetota</taxon>
        <taxon>Coriobacteriia</taxon>
        <taxon>Eggerthellales</taxon>
        <taxon>Eggerthellaceae</taxon>
        <taxon>Gordonibacter</taxon>
    </lineage>
</organism>
<proteinExistence type="predicted"/>
<gene>
    <name evidence="1" type="ORF">QNJ86_08440</name>
</gene>